<dbReference type="Pfam" id="PF11901">
    <property type="entry name" value="DM9"/>
    <property type="match status" value="1"/>
</dbReference>
<keyword evidence="2" id="KW-1185">Reference proteome</keyword>
<name>A0A4C1W1J3_EUMVA</name>
<dbReference type="PANTHER" id="PTHR31649:SF1">
    <property type="entry name" value="FARNESOIC ACID O-METHYL TRANSFERASE DOMAIN-CONTAINING PROTEIN"/>
    <property type="match status" value="1"/>
</dbReference>
<gene>
    <name evidence="1" type="ORF">EVAR_25883_1</name>
</gene>
<dbReference type="OrthoDB" id="2142040at2759"/>
<evidence type="ECO:0000313" key="1">
    <source>
        <dbReference type="EMBL" id="GBP45178.1"/>
    </source>
</evidence>
<dbReference type="Proteomes" id="UP000299102">
    <property type="component" value="Unassembled WGS sequence"/>
</dbReference>
<dbReference type="AlphaFoldDB" id="A0A4C1W1J3"/>
<reference evidence="1 2" key="1">
    <citation type="journal article" date="2019" name="Commun. Biol.">
        <title>The bagworm genome reveals a unique fibroin gene that provides high tensile strength.</title>
        <authorList>
            <person name="Kono N."/>
            <person name="Nakamura H."/>
            <person name="Ohtoshi R."/>
            <person name="Tomita M."/>
            <person name="Numata K."/>
            <person name="Arakawa K."/>
        </authorList>
    </citation>
    <scope>NUCLEOTIDE SEQUENCE [LARGE SCALE GENOMIC DNA]</scope>
</reference>
<protein>
    <submittedName>
        <fullName evidence="1">Uncharacterized protein</fullName>
    </submittedName>
</protein>
<dbReference type="PANTHER" id="PTHR31649">
    <property type="entry name" value="AGAP009604-PA"/>
    <property type="match status" value="1"/>
</dbReference>
<comment type="caution">
    <text evidence="1">The sequence shown here is derived from an EMBL/GenBank/DDBJ whole genome shotgun (WGS) entry which is preliminary data.</text>
</comment>
<evidence type="ECO:0000313" key="2">
    <source>
        <dbReference type="Proteomes" id="UP000299102"/>
    </source>
</evidence>
<organism evidence="1 2">
    <name type="scientific">Eumeta variegata</name>
    <name type="common">Bagworm moth</name>
    <name type="synonym">Eumeta japonica</name>
    <dbReference type="NCBI Taxonomy" id="151549"/>
    <lineage>
        <taxon>Eukaryota</taxon>
        <taxon>Metazoa</taxon>
        <taxon>Ecdysozoa</taxon>
        <taxon>Arthropoda</taxon>
        <taxon>Hexapoda</taxon>
        <taxon>Insecta</taxon>
        <taxon>Pterygota</taxon>
        <taxon>Neoptera</taxon>
        <taxon>Endopterygota</taxon>
        <taxon>Lepidoptera</taxon>
        <taxon>Glossata</taxon>
        <taxon>Ditrysia</taxon>
        <taxon>Tineoidea</taxon>
        <taxon>Psychidae</taxon>
        <taxon>Oiketicinae</taxon>
        <taxon>Eumeta</taxon>
    </lineage>
</organism>
<dbReference type="SMART" id="SM00696">
    <property type="entry name" value="DM9"/>
    <property type="match status" value="2"/>
</dbReference>
<proteinExistence type="predicted"/>
<dbReference type="EMBL" id="BGZK01000466">
    <property type="protein sequence ID" value="GBP45178.1"/>
    <property type="molecule type" value="Genomic_DNA"/>
</dbReference>
<dbReference type="STRING" id="151549.A0A4C1W1J3"/>
<sequence length="288" mass="32514">MKLEFLENQNTDLRALKNNLALLRSKPGPVLHAIRNEVGREGNHRPFMEIKEDTSLMQYVAFNIMGSRKSAALRINLPPVRIPEKIVYLDDGIPIWVTIGNKDRNCLPTDAVIGGWWKDKLYVIRASHQGSLTPGKFVSPNGSAYISWGGEAHIKNEFEVLCGYNFKWLKTTQNRIPVNAVKGGYSEIMHEPLYVGRVEHDGCIIPGKFNVLRTGVPGIPGNGTSRATKGRLYAVPETVLQFRMPIYELSHTHPLYVPIGFLRIQRQEQGRIISHSAPHSRCYFSSQR</sequence>
<accession>A0A4C1W1J3</accession>
<dbReference type="InterPro" id="IPR006616">
    <property type="entry name" value="DM9_repeat"/>
</dbReference>